<dbReference type="InterPro" id="IPR002885">
    <property type="entry name" value="PPR_rpt"/>
</dbReference>
<keyword evidence="1" id="KW-0677">Repeat</keyword>
<comment type="caution">
    <text evidence="3">The sequence shown here is derived from an EMBL/GenBank/DDBJ whole genome shotgun (WGS) entry which is preliminary data.</text>
</comment>
<keyword evidence="4" id="KW-1185">Reference proteome</keyword>
<dbReference type="PROSITE" id="PS51375">
    <property type="entry name" value="PPR"/>
    <property type="match status" value="1"/>
</dbReference>
<reference evidence="3 4" key="1">
    <citation type="journal article" date="2018" name="Sci. Data">
        <title>The draft genome sequence of cork oak.</title>
        <authorList>
            <person name="Ramos A.M."/>
            <person name="Usie A."/>
            <person name="Barbosa P."/>
            <person name="Barros P.M."/>
            <person name="Capote T."/>
            <person name="Chaves I."/>
            <person name="Simoes F."/>
            <person name="Abreu I."/>
            <person name="Carrasquinho I."/>
            <person name="Faro C."/>
            <person name="Guimaraes J.B."/>
            <person name="Mendonca D."/>
            <person name="Nobrega F."/>
            <person name="Rodrigues L."/>
            <person name="Saibo N.J.M."/>
            <person name="Varela M.C."/>
            <person name="Egas C."/>
            <person name="Matos J."/>
            <person name="Miguel C.M."/>
            <person name="Oliveira M.M."/>
            <person name="Ricardo C.P."/>
            <person name="Goncalves S."/>
        </authorList>
    </citation>
    <scope>NUCLEOTIDE SEQUENCE [LARGE SCALE GENOMIC DNA]</scope>
    <source>
        <strain evidence="4">cv. HL8</strain>
    </source>
</reference>
<sequence>MPCKSSFQQLGFALKVFDYVLNPNVLIVLANSRPNKFTYPTLFKASTIARAIQECLKFYSNLLNHGLSEDGYIKSAGIQMYASFGCIRDGGVGISALESYFKGCLENNELIEAISFYHRIVLANSRPNKFTYPTLFKASTIARAIQECLKFYSNLLNHGLSEDGYIKNKNIGSWNAMINGLAKRDMIEVDRKLFNKKEKRDEISWTTIINGYIKGGYFMEALEIYNKKQREKIRPRKYVLSSVLTACAHVGALN</sequence>
<dbReference type="GO" id="GO:0003723">
    <property type="term" value="F:RNA binding"/>
    <property type="evidence" value="ECO:0007669"/>
    <property type="project" value="InterPro"/>
</dbReference>
<proteinExistence type="predicted"/>
<name>A0AAW0LJ73_QUESU</name>
<evidence type="ECO:0000313" key="4">
    <source>
        <dbReference type="Proteomes" id="UP000237347"/>
    </source>
</evidence>
<dbReference type="Pfam" id="PF01535">
    <property type="entry name" value="PPR"/>
    <property type="match status" value="2"/>
</dbReference>
<dbReference type="InterPro" id="IPR011990">
    <property type="entry name" value="TPR-like_helical_dom_sf"/>
</dbReference>
<dbReference type="AlphaFoldDB" id="A0AAW0LJ73"/>
<dbReference type="Proteomes" id="UP000237347">
    <property type="component" value="Unassembled WGS sequence"/>
</dbReference>
<evidence type="ECO:0000256" key="1">
    <source>
        <dbReference type="ARBA" id="ARBA00022737"/>
    </source>
</evidence>
<dbReference type="InterPro" id="IPR046960">
    <property type="entry name" value="PPR_At4g14850-like_plant"/>
</dbReference>
<evidence type="ECO:0000256" key="2">
    <source>
        <dbReference type="PROSITE-ProRule" id="PRU00708"/>
    </source>
</evidence>
<organism evidence="3 4">
    <name type="scientific">Quercus suber</name>
    <name type="common">Cork oak</name>
    <dbReference type="NCBI Taxonomy" id="58331"/>
    <lineage>
        <taxon>Eukaryota</taxon>
        <taxon>Viridiplantae</taxon>
        <taxon>Streptophyta</taxon>
        <taxon>Embryophyta</taxon>
        <taxon>Tracheophyta</taxon>
        <taxon>Spermatophyta</taxon>
        <taxon>Magnoliopsida</taxon>
        <taxon>eudicotyledons</taxon>
        <taxon>Gunneridae</taxon>
        <taxon>Pentapetalae</taxon>
        <taxon>rosids</taxon>
        <taxon>fabids</taxon>
        <taxon>Fagales</taxon>
        <taxon>Fagaceae</taxon>
        <taxon>Quercus</taxon>
    </lineage>
</organism>
<dbReference type="GO" id="GO:0009451">
    <property type="term" value="P:RNA modification"/>
    <property type="evidence" value="ECO:0007669"/>
    <property type="project" value="InterPro"/>
</dbReference>
<protein>
    <submittedName>
        <fullName evidence="3">Pentatricopeptide repeat-containing protein</fullName>
    </submittedName>
</protein>
<feature type="repeat" description="PPR" evidence="2">
    <location>
        <begin position="201"/>
        <end position="235"/>
    </location>
</feature>
<accession>A0AAW0LJ73</accession>
<dbReference type="Gene3D" id="1.25.40.10">
    <property type="entry name" value="Tetratricopeptide repeat domain"/>
    <property type="match status" value="1"/>
</dbReference>
<dbReference type="NCBIfam" id="TIGR00756">
    <property type="entry name" value="PPR"/>
    <property type="match status" value="1"/>
</dbReference>
<dbReference type="EMBL" id="PKMF04000093">
    <property type="protein sequence ID" value="KAK7850977.1"/>
    <property type="molecule type" value="Genomic_DNA"/>
</dbReference>
<gene>
    <name evidence="3" type="primary">PCMP-E52_2</name>
    <name evidence="3" type="ORF">CFP56_043361</name>
</gene>
<evidence type="ECO:0000313" key="3">
    <source>
        <dbReference type="EMBL" id="KAK7850977.1"/>
    </source>
</evidence>
<dbReference type="PANTHER" id="PTHR47926">
    <property type="entry name" value="PENTATRICOPEPTIDE REPEAT-CONTAINING PROTEIN"/>
    <property type="match status" value="1"/>
</dbReference>
<dbReference type="PANTHER" id="PTHR47926:SF478">
    <property type="entry name" value="PENTACOTRIPEPTIDE-REPEAT REGION OF PRORP DOMAIN-CONTAINING PROTEIN"/>
    <property type="match status" value="1"/>
</dbReference>